<dbReference type="OrthoDB" id="7614122at2759"/>
<sequence>MNEDFVYVKPMMNSRGARFCLQEDSLINLGEQGCKLKEIIREGPSTTRPPVLNAGWEPPIITVDDQSIPKSELDWTDAEEQFSVENSRALNAIFNSVDLNIAVGNIKFEALKMSEEETIVDYNEGVLEIANESFNFGEKIPESKIVLKVLRSLSENLIWR</sequence>
<evidence type="ECO:0000313" key="1">
    <source>
        <dbReference type="EMBL" id="KAA0036709.1"/>
    </source>
</evidence>
<proteinExistence type="predicted"/>
<gene>
    <name evidence="1" type="ORF">E6C27_scaffold510G00580</name>
</gene>
<dbReference type="Proteomes" id="UP000321393">
    <property type="component" value="Unassembled WGS sequence"/>
</dbReference>
<organism evidence="1 2">
    <name type="scientific">Cucumis melo var. makuwa</name>
    <name type="common">Oriental melon</name>
    <dbReference type="NCBI Taxonomy" id="1194695"/>
    <lineage>
        <taxon>Eukaryota</taxon>
        <taxon>Viridiplantae</taxon>
        <taxon>Streptophyta</taxon>
        <taxon>Embryophyta</taxon>
        <taxon>Tracheophyta</taxon>
        <taxon>Spermatophyta</taxon>
        <taxon>Magnoliopsida</taxon>
        <taxon>eudicotyledons</taxon>
        <taxon>Gunneridae</taxon>
        <taxon>Pentapetalae</taxon>
        <taxon>rosids</taxon>
        <taxon>fabids</taxon>
        <taxon>Cucurbitales</taxon>
        <taxon>Cucurbitaceae</taxon>
        <taxon>Benincaseae</taxon>
        <taxon>Cucumis</taxon>
    </lineage>
</organism>
<accession>A0A5A7T5R7</accession>
<dbReference type="AlphaFoldDB" id="A0A5A7T5R7"/>
<name>A0A5A7T5R7_CUCMM</name>
<reference evidence="1 2" key="1">
    <citation type="submission" date="2019-08" db="EMBL/GenBank/DDBJ databases">
        <title>Draft genome sequences of two oriental melons (Cucumis melo L. var makuwa).</title>
        <authorList>
            <person name="Kwon S.-Y."/>
        </authorList>
    </citation>
    <scope>NUCLEOTIDE SEQUENCE [LARGE SCALE GENOMIC DNA]</scope>
    <source>
        <strain evidence="2">cv. SW 3</strain>
        <tissue evidence="1">Leaf</tissue>
    </source>
</reference>
<evidence type="ECO:0000313" key="2">
    <source>
        <dbReference type="Proteomes" id="UP000321393"/>
    </source>
</evidence>
<comment type="caution">
    <text evidence="1">The sequence shown here is derived from an EMBL/GenBank/DDBJ whole genome shotgun (WGS) entry which is preliminary data.</text>
</comment>
<protein>
    <submittedName>
        <fullName evidence="1">Gag-pol polyprotein</fullName>
    </submittedName>
</protein>
<dbReference type="EMBL" id="SSTE01019309">
    <property type="protein sequence ID" value="KAA0036709.1"/>
    <property type="molecule type" value="Genomic_DNA"/>
</dbReference>